<gene>
    <name evidence="7" type="ORF">IAA73_11830</name>
</gene>
<dbReference type="SUPFAM" id="SSF51445">
    <property type="entry name" value="(Trans)glycosidases"/>
    <property type="match status" value="1"/>
</dbReference>
<keyword evidence="2" id="KW-0479">Metal-binding</keyword>
<dbReference type="InterPro" id="IPR017853">
    <property type="entry name" value="GH"/>
</dbReference>
<dbReference type="InterPro" id="IPR031965">
    <property type="entry name" value="CBM26"/>
</dbReference>
<dbReference type="Gene3D" id="3.20.20.80">
    <property type="entry name" value="Glycosidases"/>
    <property type="match status" value="3"/>
</dbReference>
<evidence type="ECO:0000256" key="5">
    <source>
        <dbReference type="SAM" id="SignalP"/>
    </source>
</evidence>
<feature type="signal peptide" evidence="5">
    <location>
        <begin position="1"/>
        <end position="23"/>
    </location>
</feature>
<evidence type="ECO:0000313" key="7">
    <source>
        <dbReference type="EMBL" id="MBO8460999.1"/>
    </source>
</evidence>
<sequence>MKKTIKKLLGAFCVMLLFAQSIAAETLFPSRTDFRDETIYFVMTTRFYDGDPDNNTQCWDGQSYNVGDPAWRGDFKGLMEKLDYIKALGFTTVWITPVVENASGYDYHGYHASNFSKVDHRYESEDVDFQDLIDAVHDRGMKIVLDIVLNHTGNFGEENLCKLFTRDWDADQSDINACMIPYTESEGGKLPDNYASLPSGQQYDARLSKMKNTGGVNYDTHNYWHHFAHFNWDDPTRWWGQIAGDCVDLNTENPYVTNYLVQCYGEFIRMGVDGFRIDTSGHISRLTFNKAFIPQFHALAEQYKAARNNGPFFMYGEVCARARDVTYRNQKNLSPYYYTWKETRDYAWDTSETSWDNIVVMEGEKGNHTNVTSVDASAVDDSGDSNLPNSDNVFLEGNEYHTPDYSQWSGFSVIDFPMHWNFRSANEAWGVKSGDQYYNDASYNVVYVDSHDYAPDGAPESQRFAQPQDTWAENLSLMYTFRGIPCVYYGSEIEFKKGCPIDKGPNIALKESGRAYFGGYIKGSANVTDFAEYSNATGNMAQTLSHPLAQHIQRLSKIRMAVPALRKGQYSTTGCSGSFAFKRRYTDATTDSYALVCISGGATFTGILNGTYTDVVTGDVKTVTNGTLTATCSGKGNLRVYVLSTSLTPAPGKIGVDGKYIYTSSPASIADPAWDGTQEELTDDNGQGGQGGTEEPEAPATPCLETADEKAVFFHAPQEFGSTIYVYMWINGTENRLVGDWPGTRATALGGGMYKFVVPETATGDMSSWMIIWNNGSGVQTKDLTYTNHGLYSGANKDNISVTEVVSLLCEDLPETPTNTIEMDDSGLKVYAATGNIHIVSPTVQSIAVYAADGRLVRQIEVEVGENIISGLPNGFYIVGNQKVALY</sequence>
<evidence type="ECO:0000313" key="8">
    <source>
        <dbReference type="Proteomes" id="UP000823641"/>
    </source>
</evidence>
<dbReference type="InterPro" id="IPR006047">
    <property type="entry name" value="GH13_cat_dom"/>
</dbReference>
<dbReference type="EMBL" id="JADIMG010000109">
    <property type="protein sequence ID" value="MBO8460999.1"/>
    <property type="molecule type" value="Genomic_DNA"/>
</dbReference>
<organism evidence="7 8">
    <name type="scientific">Candidatus Gallipaludibacter merdavium</name>
    <dbReference type="NCBI Taxonomy" id="2840839"/>
    <lineage>
        <taxon>Bacteria</taxon>
        <taxon>Pseudomonadati</taxon>
        <taxon>Bacteroidota</taxon>
        <taxon>Bacteroidia</taxon>
        <taxon>Bacteroidales</taxon>
        <taxon>Candidatus Gallipaludibacter</taxon>
    </lineage>
</organism>
<dbReference type="PANTHER" id="PTHR10357:SF215">
    <property type="entry name" value="ALPHA-AMYLASE 1"/>
    <property type="match status" value="1"/>
</dbReference>
<evidence type="ECO:0000256" key="3">
    <source>
        <dbReference type="ARBA" id="ARBA00022729"/>
    </source>
</evidence>
<reference evidence="7" key="2">
    <citation type="journal article" date="2021" name="PeerJ">
        <title>Extensive microbial diversity within the chicken gut microbiome revealed by metagenomics and culture.</title>
        <authorList>
            <person name="Gilroy R."/>
            <person name="Ravi A."/>
            <person name="Getino M."/>
            <person name="Pursley I."/>
            <person name="Horton D.L."/>
            <person name="Alikhan N.F."/>
            <person name="Baker D."/>
            <person name="Gharbi K."/>
            <person name="Hall N."/>
            <person name="Watson M."/>
            <person name="Adriaenssens E.M."/>
            <person name="Foster-Nyarko E."/>
            <person name="Jarju S."/>
            <person name="Secka A."/>
            <person name="Antonio M."/>
            <person name="Oren A."/>
            <person name="Chaudhuri R.R."/>
            <person name="La Ragione R."/>
            <person name="Hildebrand F."/>
            <person name="Pallen M.J."/>
        </authorList>
    </citation>
    <scope>NUCLEOTIDE SEQUENCE</scope>
    <source>
        <strain evidence="7">G3-3990</strain>
    </source>
</reference>
<dbReference type="Proteomes" id="UP000823641">
    <property type="component" value="Unassembled WGS sequence"/>
</dbReference>
<dbReference type="GO" id="GO:0005975">
    <property type="term" value="P:carbohydrate metabolic process"/>
    <property type="evidence" value="ECO:0007669"/>
    <property type="project" value="InterPro"/>
</dbReference>
<evidence type="ECO:0000256" key="2">
    <source>
        <dbReference type="ARBA" id="ARBA00022723"/>
    </source>
</evidence>
<comment type="cofactor">
    <cofactor evidence="1">
        <name>Ca(2+)</name>
        <dbReference type="ChEBI" id="CHEBI:29108"/>
    </cofactor>
</comment>
<dbReference type="SMART" id="SM00642">
    <property type="entry name" value="Aamy"/>
    <property type="match status" value="1"/>
</dbReference>
<evidence type="ECO:0000259" key="6">
    <source>
        <dbReference type="SMART" id="SM00642"/>
    </source>
</evidence>
<evidence type="ECO:0000256" key="4">
    <source>
        <dbReference type="SAM" id="MobiDB-lite"/>
    </source>
</evidence>
<name>A0A9D9N5G2_9BACT</name>
<proteinExistence type="predicted"/>
<feature type="chain" id="PRO_5039117055" evidence="5">
    <location>
        <begin position="24"/>
        <end position="887"/>
    </location>
</feature>
<evidence type="ECO:0000256" key="1">
    <source>
        <dbReference type="ARBA" id="ARBA00001913"/>
    </source>
</evidence>
<keyword evidence="3 5" id="KW-0732">Signal</keyword>
<dbReference type="Gene3D" id="2.60.40.10">
    <property type="entry name" value="Immunoglobulins"/>
    <property type="match status" value="1"/>
</dbReference>
<dbReference type="Pfam" id="PF16738">
    <property type="entry name" value="CBM26"/>
    <property type="match status" value="1"/>
</dbReference>
<feature type="region of interest" description="Disordered" evidence="4">
    <location>
        <begin position="672"/>
        <end position="700"/>
    </location>
</feature>
<reference evidence="7" key="1">
    <citation type="submission" date="2020-10" db="EMBL/GenBank/DDBJ databases">
        <authorList>
            <person name="Gilroy R."/>
        </authorList>
    </citation>
    <scope>NUCLEOTIDE SEQUENCE</scope>
    <source>
        <strain evidence="7">G3-3990</strain>
    </source>
</reference>
<dbReference type="Pfam" id="PF00128">
    <property type="entry name" value="Alpha-amylase"/>
    <property type="match status" value="1"/>
</dbReference>
<protein>
    <submittedName>
        <fullName evidence="7">Starch-binding protein</fullName>
    </submittedName>
</protein>
<accession>A0A9D9N5G2</accession>
<dbReference type="InterPro" id="IPR013783">
    <property type="entry name" value="Ig-like_fold"/>
</dbReference>
<feature type="domain" description="Glycosyl hydrolase family 13 catalytic" evidence="6">
    <location>
        <begin position="41"/>
        <end position="559"/>
    </location>
</feature>
<dbReference type="PANTHER" id="PTHR10357">
    <property type="entry name" value="ALPHA-AMYLASE FAMILY MEMBER"/>
    <property type="match status" value="1"/>
</dbReference>
<comment type="caution">
    <text evidence="7">The sequence shown here is derived from an EMBL/GenBank/DDBJ whole genome shotgun (WGS) entry which is preliminary data.</text>
</comment>
<dbReference type="AlphaFoldDB" id="A0A9D9N5G2"/>
<dbReference type="GO" id="GO:0046872">
    <property type="term" value="F:metal ion binding"/>
    <property type="evidence" value="ECO:0007669"/>
    <property type="project" value="UniProtKB-KW"/>
</dbReference>